<keyword evidence="9" id="KW-1185">Reference proteome</keyword>
<dbReference type="PANTHER" id="PTHR11070">
    <property type="entry name" value="UVRD / RECB / PCRA DNA HELICASE FAMILY MEMBER"/>
    <property type="match status" value="1"/>
</dbReference>
<feature type="binding site" evidence="5">
    <location>
        <begin position="213"/>
        <end position="220"/>
    </location>
    <ligand>
        <name>ATP</name>
        <dbReference type="ChEBI" id="CHEBI:30616"/>
    </ligand>
</feature>
<accession>A0AAJ6DFA1</accession>
<evidence type="ECO:0000259" key="7">
    <source>
        <dbReference type="PROSITE" id="PS51198"/>
    </source>
</evidence>
<dbReference type="AlphaFoldDB" id="A0AAJ6DFA1"/>
<dbReference type="PANTHER" id="PTHR11070:SF45">
    <property type="entry name" value="DNA 3'-5' HELICASE"/>
    <property type="match status" value="1"/>
</dbReference>
<dbReference type="Pfam" id="PF00580">
    <property type="entry name" value="UvrD-helicase"/>
    <property type="match status" value="1"/>
</dbReference>
<evidence type="ECO:0000313" key="8">
    <source>
        <dbReference type="EMBL" id="WGH94018.1"/>
    </source>
</evidence>
<dbReference type="GO" id="GO:0003677">
    <property type="term" value="F:DNA binding"/>
    <property type="evidence" value="ECO:0007669"/>
    <property type="project" value="InterPro"/>
</dbReference>
<organism evidence="8 9">
    <name type="scientific">Auritidibacter ignavus</name>
    <dbReference type="NCBI Taxonomy" id="678932"/>
    <lineage>
        <taxon>Bacteria</taxon>
        <taxon>Bacillati</taxon>
        <taxon>Actinomycetota</taxon>
        <taxon>Actinomycetes</taxon>
        <taxon>Micrococcales</taxon>
        <taxon>Micrococcaceae</taxon>
        <taxon>Auritidibacter</taxon>
    </lineage>
</organism>
<feature type="domain" description="UvrD-like helicase ATP-binding" evidence="7">
    <location>
        <begin position="192"/>
        <end position="605"/>
    </location>
</feature>
<dbReference type="EMBL" id="CP122566">
    <property type="protein sequence ID" value="WGH94018.1"/>
    <property type="molecule type" value="Genomic_DNA"/>
</dbReference>
<proteinExistence type="predicted"/>
<keyword evidence="6" id="KW-0175">Coiled coil</keyword>
<gene>
    <name evidence="8" type="ORF">QDX21_04285</name>
</gene>
<dbReference type="Gene3D" id="3.40.50.300">
    <property type="entry name" value="P-loop containing nucleotide triphosphate hydrolases"/>
    <property type="match status" value="2"/>
</dbReference>
<feature type="coiled-coil region" evidence="6">
    <location>
        <begin position="22"/>
        <end position="49"/>
    </location>
</feature>
<name>A0AAJ6DFA1_9MICC</name>
<feature type="coiled-coil region" evidence="6">
    <location>
        <begin position="457"/>
        <end position="503"/>
    </location>
</feature>
<evidence type="ECO:0000256" key="1">
    <source>
        <dbReference type="ARBA" id="ARBA00022741"/>
    </source>
</evidence>
<reference evidence="8 9" key="1">
    <citation type="submission" date="2023-03" db="EMBL/GenBank/DDBJ databases">
        <title>Complete genome sequences of several Auritidibacter ignavus strains isolated from ear infections.</title>
        <authorList>
            <person name="Baehr T."/>
            <person name="Baumhoegger A.M."/>
        </authorList>
    </citation>
    <scope>NUCLEOTIDE SEQUENCE [LARGE SCALE GENOMIC DNA]</scope>
    <source>
        <strain evidence="8 9">BABAE-6</strain>
    </source>
</reference>
<dbReference type="GO" id="GO:0005829">
    <property type="term" value="C:cytosol"/>
    <property type="evidence" value="ECO:0007669"/>
    <property type="project" value="TreeGrafter"/>
</dbReference>
<keyword evidence="1 5" id="KW-0547">Nucleotide-binding</keyword>
<evidence type="ECO:0000256" key="4">
    <source>
        <dbReference type="ARBA" id="ARBA00022840"/>
    </source>
</evidence>
<evidence type="ECO:0000256" key="3">
    <source>
        <dbReference type="ARBA" id="ARBA00022806"/>
    </source>
</evidence>
<dbReference type="InterPro" id="IPR027417">
    <property type="entry name" value="P-loop_NTPase"/>
</dbReference>
<dbReference type="InterPro" id="IPR000212">
    <property type="entry name" value="DNA_helicase_UvrD/REP"/>
</dbReference>
<dbReference type="GO" id="GO:0043138">
    <property type="term" value="F:3'-5' DNA helicase activity"/>
    <property type="evidence" value="ECO:0007669"/>
    <property type="project" value="TreeGrafter"/>
</dbReference>
<keyword evidence="2 5" id="KW-0378">Hydrolase</keyword>
<keyword evidence="4 5" id="KW-0067">ATP-binding</keyword>
<dbReference type="GO" id="GO:0016787">
    <property type="term" value="F:hydrolase activity"/>
    <property type="evidence" value="ECO:0007669"/>
    <property type="project" value="UniProtKB-UniRule"/>
</dbReference>
<evidence type="ECO:0000256" key="2">
    <source>
        <dbReference type="ARBA" id="ARBA00022801"/>
    </source>
</evidence>
<dbReference type="GO" id="GO:0005524">
    <property type="term" value="F:ATP binding"/>
    <property type="evidence" value="ECO:0007669"/>
    <property type="project" value="UniProtKB-UniRule"/>
</dbReference>
<evidence type="ECO:0000256" key="5">
    <source>
        <dbReference type="PROSITE-ProRule" id="PRU00560"/>
    </source>
</evidence>
<evidence type="ECO:0000256" key="6">
    <source>
        <dbReference type="SAM" id="Coils"/>
    </source>
</evidence>
<dbReference type="RefSeq" id="WP_110101709.1">
    <property type="nucleotide sequence ID" value="NZ_CP122561.1"/>
</dbReference>
<dbReference type="PROSITE" id="PS51198">
    <property type="entry name" value="UVRD_HELICASE_ATP_BIND"/>
    <property type="match status" value="1"/>
</dbReference>
<dbReference type="InterPro" id="IPR014016">
    <property type="entry name" value="UvrD-like_ATP-bd"/>
</dbReference>
<protein>
    <submittedName>
        <fullName evidence="8">AAA family ATPase</fullName>
    </submittedName>
</protein>
<keyword evidence="3 5" id="KW-0347">Helicase</keyword>
<evidence type="ECO:0000313" key="9">
    <source>
        <dbReference type="Proteomes" id="UP001224674"/>
    </source>
</evidence>
<dbReference type="GO" id="GO:0000725">
    <property type="term" value="P:recombinational repair"/>
    <property type="evidence" value="ECO:0007669"/>
    <property type="project" value="TreeGrafter"/>
</dbReference>
<dbReference type="Proteomes" id="UP001224674">
    <property type="component" value="Chromosome"/>
</dbReference>
<dbReference type="SUPFAM" id="SSF52540">
    <property type="entry name" value="P-loop containing nucleoside triphosphate hydrolases"/>
    <property type="match status" value="1"/>
</dbReference>
<sequence>MHVDQSCSDAHDHLPETYRDELAREQRYVEQLYARLDQLRAEKREQLARVRKSGAQGSLQNQSERDAFATQYEDRIAQLDAVEDRLVFGRLDTENEDPRYIGRIGLSSADHSRLLIDWRAPESAAFYQATAQNRGTVQRRRHLLMSRRRVVGFDDDVLDADLVDEDIQYRSSALLSAVTARRTGRMGDIVATIQAEQDEIIRSPLSGVLVVQGGPGTGKTAVALHRAAYLLYTHRQRLESSGVLLVGPSEAFMNYIDQVLPSLGENGVVMSSLAELYPGLKAVAETSRDVARIKGRAVMADVMRHAVQARQRRITTPRELKVETITLTLTPQVVDAALKKARHSGLAHNQAREVFVNEVVDVLSDQMIAELAAGSAGKNEADRSYVPTEIRQSVDVRRILNMCWMPLSPEKVLDELLSTPRLLVDAAYMLDNHELLALLREPHAPFTVSDVPLLDELAELLGAVDATTRAVQRAEQRQYERDLANAEATLENVHQSLEDLGVDGVVTAEALARSQGPQHVRRSAAEHAITDRGWTYGHVIVDEGQELTPMQWRVLFRRCPIKSFTIVGDIAQSSNADTTTWRQRLEPFADQVTREMELSVNYRTPATIADLAAEVATRHGANISTPKALRAGEDRPRIDVVGVGDRDRHLHEVINRLATDLPAALIAVVVPEALIDTTGQNLSSAFPERIWWGQGLRHDRDLVLVTAYESKGLEYDAVVIVEPQQIVAEAEGSIGDLYVAMTRATQILRMITTDSPEELPAPLEQHCHAVETA</sequence>